<dbReference type="Gene3D" id="3.40.50.10610">
    <property type="entry name" value="ABC-type transport auxiliary lipoprotein component"/>
    <property type="match status" value="1"/>
</dbReference>
<dbReference type="EMBL" id="BARW01039661">
    <property type="protein sequence ID" value="GAJ21895.1"/>
    <property type="molecule type" value="Genomic_DNA"/>
</dbReference>
<dbReference type="AlphaFoldDB" id="X1W1G1"/>
<sequence>ETREIAEREVRPLMPQRSLQDHIENLCTEIALDLQLKARGVVAFGGFAAQGNSSRYVSDLASTAALAAIARVNTVSLVRQEALASAIRQQGFSLFDLTDKLNAIAVGKSLAADYIVTGTVIESASTIVVFSRLLNTSS</sequence>
<organism evidence="1">
    <name type="scientific">marine sediment metagenome</name>
    <dbReference type="NCBI Taxonomy" id="412755"/>
    <lineage>
        <taxon>unclassified sequences</taxon>
        <taxon>metagenomes</taxon>
        <taxon>ecological metagenomes</taxon>
    </lineage>
</organism>
<comment type="caution">
    <text evidence="1">The sequence shown here is derived from an EMBL/GenBank/DDBJ whole genome shotgun (WGS) entry which is preliminary data.</text>
</comment>
<feature type="non-terminal residue" evidence="1">
    <location>
        <position position="138"/>
    </location>
</feature>
<accession>X1W1G1</accession>
<feature type="non-terminal residue" evidence="1">
    <location>
        <position position="1"/>
    </location>
</feature>
<name>X1W1G1_9ZZZZ</name>
<protein>
    <submittedName>
        <fullName evidence="1">Uncharacterized protein</fullName>
    </submittedName>
</protein>
<reference evidence="1" key="1">
    <citation type="journal article" date="2014" name="Front. Microbiol.">
        <title>High frequency of phylogenetically diverse reductive dehalogenase-homologous genes in deep subseafloor sedimentary metagenomes.</title>
        <authorList>
            <person name="Kawai M."/>
            <person name="Futagami T."/>
            <person name="Toyoda A."/>
            <person name="Takaki Y."/>
            <person name="Nishi S."/>
            <person name="Hori S."/>
            <person name="Arai W."/>
            <person name="Tsubouchi T."/>
            <person name="Morono Y."/>
            <person name="Uchiyama I."/>
            <person name="Ito T."/>
            <person name="Fujiyama A."/>
            <person name="Inagaki F."/>
            <person name="Takami H."/>
        </authorList>
    </citation>
    <scope>NUCLEOTIDE SEQUENCE</scope>
    <source>
        <strain evidence="1">Expedition CK06-06</strain>
    </source>
</reference>
<proteinExistence type="predicted"/>
<evidence type="ECO:0000313" key="1">
    <source>
        <dbReference type="EMBL" id="GAJ21895.1"/>
    </source>
</evidence>
<gene>
    <name evidence="1" type="ORF">S12H4_60311</name>
</gene>